<proteinExistence type="predicted"/>
<gene>
    <name evidence="3" type="primary">LOC111301205</name>
</gene>
<keyword evidence="1" id="KW-0472">Membrane</keyword>
<name>A0A6P5ZHU5_DURZI</name>
<dbReference type="OrthoDB" id="514567at2759"/>
<keyword evidence="1" id="KW-0812">Transmembrane</keyword>
<feature type="transmembrane region" description="Helical" evidence="1">
    <location>
        <begin position="156"/>
        <end position="174"/>
    </location>
</feature>
<protein>
    <submittedName>
        <fullName evidence="3">Uncharacterized protein LOC111301205 isoform X1</fullName>
    </submittedName>
</protein>
<dbReference type="KEGG" id="dzi:111301205"/>
<evidence type="ECO:0000313" key="2">
    <source>
        <dbReference type="Proteomes" id="UP000515121"/>
    </source>
</evidence>
<evidence type="ECO:0000256" key="1">
    <source>
        <dbReference type="SAM" id="Phobius"/>
    </source>
</evidence>
<feature type="transmembrane region" description="Helical" evidence="1">
    <location>
        <begin position="114"/>
        <end position="136"/>
    </location>
</feature>
<dbReference type="AlphaFoldDB" id="A0A6P5ZHU5"/>
<sequence length="180" mass="20150">MLIELMLLMVHDASILCPAKKMQGVINFFGWICILINQNTQAFHIFMTALLQNIIHIVREGRKSDAINGVISVDGMEVKYDAEMEKKEEKMFVGSTGTREMQRIHFDTPAEKRYTFVVAATSLSTWIAFFSGSAAAMLTNARSLMKLFQSALDMELILGLLCTSTTAGTVGIFLRQLYPK</sequence>
<dbReference type="Proteomes" id="UP000515121">
    <property type="component" value="Unplaced"/>
</dbReference>
<keyword evidence="2" id="KW-1185">Reference proteome</keyword>
<reference evidence="3" key="1">
    <citation type="submission" date="2025-08" db="UniProtKB">
        <authorList>
            <consortium name="RefSeq"/>
        </authorList>
    </citation>
    <scope>IDENTIFICATION</scope>
    <source>
        <tissue evidence="3">Fruit stalk</tissue>
    </source>
</reference>
<dbReference type="GeneID" id="111301205"/>
<evidence type="ECO:0000313" key="3">
    <source>
        <dbReference type="RefSeq" id="XP_022752438.1"/>
    </source>
</evidence>
<organism evidence="2 3">
    <name type="scientific">Durio zibethinus</name>
    <name type="common">Durian</name>
    <dbReference type="NCBI Taxonomy" id="66656"/>
    <lineage>
        <taxon>Eukaryota</taxon>
        <taxon>Viridiplantae</taxon>
        <taxon>Streptophyta</taxon>
        <taxon>Embryophyta</taxon>
        <taxon>Tracheophyta</taxon>
        <taxon>Spermatophyta</taxon>
        <taxon>Magnoliopsida</taxon>
        <taxon>eudicotyledons</taxon>
        <taxon>Gunneridae</taxon>
        <taxon>Pentapetalae</taxon>
        <taxon>rosids</taxon>
        <taxon>malvids</taxon>
        <taxon>Malvales</taxon>
        <taxon>Malvaceae</taxon>
        <taxon>Helicteroideae</taxon>
        <taxon>Durio</taxon>
    </lineage>
</organism>
<keyword evidence="1" id="KW-1133">Transmembrane helix</keyword>
<accession>A0A6P5ZHU5</accession>
<dbReference type="RefSeq" id="XP_022752438.1">
    <property type="nucleotide sequence ID" value="XM_022896703.1"/>
</dbReference>